<feature type="region of interest" description="Disordered" evidence="2">
    <location>
        <begin position="546"/>
        <end position="565"/>
    </location>
</feature>
<evidence type="ECO:0000256" key="3">
    <source>
        <dbReference type="SAM" id="SignalP"/>
    </source>
</evidence>
<name>A0ABT1QL47_9GAMM</name>
<reference evidence="4" key="1">
    <citation type="submission" date="2022-07" db="EMBL/GenBank/DDBJ databases">
        <title>Tahibacter sp., a new gammaproteobacterium isolated from the silt sample collected at pig farm.</title>
        <authorList>
            <person name="Chen H."/>
        </authorList>
    </citation>
    <scope>NUCLEOTIDE SEQUENCE</scope>
    <source>
        <strain evidence="4">P2K</strain>
    </source>
</reference>
<feature type="compositionally biased region" description="Low complexity" evidence="2">
    <location>
        <begin position="1852"/>
        <end position="1861"/>
    </location>
</feature>
<dbReference type="InterPro" id="IPR002355">
    <property type="entry name" value="Cu_oxidase_Cu_BS"/>
</dbReference>
<dbReference type="Proteomes" id="UP001165498">
    <property type="component" value="Unassembled WGS sequence"/>
</dbReference>
<protein>
    <recommendedName>
        <fullName evidence="6">Multicopper oxidase</fullName>
    </recommendedName>
</protein>
<organism evidence="4 5">
    <name type="scientific">Tahibacter harae</name>
    <dbReference type="NCBI Taxonomy" id="2963937"/>
    <lineage>
        <taxon>Bacteria</taxon>
        <taxon>Pseudomonadati</taxon>
        <taxon>Pseudomonadota</taxon>
        <taxon>Gammaproteobacteria</taxon>
        <taxon>Lysobacterales</taxon>
        <taxon>Rhodanobacteraceae</taxon>
        <taxon>Tahibacter</taxon>
    </lineage>
</organism>
<evidence type="ECO:0000256" key="1">
    <source>
        <dbReference type="ARBA" id="ARBA00022723"/>
    </source>
</evidence>
<feature type="chain" id="PRO_5047096922" description="Multicopper oxidase" evidence="3">
    <location>
        <begin position="25"/>
        <end position="1880"/>
    </location>
</feature>
<keyword evidence="1" id="KW-0479">Metal-binding</keyword>
<dbReference type="SUPFAM" id="SSF49503">
    <property type="entry name" value="Cupredoxins"/>
    <property type="match status" value="3"/>
</dbReference>
<dbReference type="InterPro" id="IPR008972">
    <property type="entry name" value="Cupredoxin"/>
</dbReference>
<feature type="compositionally biased region" description="Basic and acidic residues" evidence="2">
    <location>
        <begin position="550"/>
        <end position="565"/>
    </location>
</feature>
<feature type="region of interest" description="Disordered" evidence="2">
    <location>
        <begin position="1852"/>
        <end position="1880"/>
    </location>
</feature>
<keyword evidence="3" id="KW-0732">Signal</keyword>
<comment type="caution">
    <text evidence="4">The sequence shown here is derived from an EMBL/GenBank/DDBJ whole genome shotgun (WGS) entry which is preliminary data.</text>
</comment>
<evidence type="ECO:0008006" key="6">
    <source>
        <dbReference type="Google" id="ProtNLM"/>
    </source>
</evidence>
<dbReference type="Gene3D" id="2.60.40.420">
    <property type="entry name" value="Cupredoxins - blue copper proteins"/>
    <property type="match status" value="3"/>
</dbReference>
<evidence type="ECO:0000313" key="4">
    <source>
        <dbReference type="EMBL" id="MCQ4163253.1"/>
    </source>
</evidence>
<sequence length="1880" mass="204369">MRLSFRSWSFIGAVLTLAAGQAAAQEAATGAAAEKHGHCDSVVRADVVALDQAFQVNRLGTTRTDGEIYALRADVQSSDGTPELKPGKVMLRPDKRPRPLVLRVNAGSCLEIRFTNLLDPVPNVLQPATRTASMHAAGMQLVDTIASDGTWAGQNPKIGNGQLSGLVEPGASITYRLYAQEEGTNLLYSTAGQYNNFNEMQVSTGLFGAVNVQPRSSEWYRSQVSEAELRLATTGTLPSGHPKIDYDAVFPQGHPRAGLPILRMLDREGRIAHTDLTALITGPGRGPLPGGAGDNPLLPERNLPFREVTVIYHESQDVVQAFPYFMSAKNSQVPREDAGADTFAINYGIGGIAPQVLANRIGVGPAADCPECKFEEFFLSSWAIGDPALVVDVPANAPCTAAELTQLTVKFDQDPLTFEPPADACKPQTGRKATKAFYPDDPSNVYHAYLGDHVRFRVLHAGAAVHHVHHHHAHQWLRSPESSQSNYLDSQAIGPGSSFTAELVFNGSGNRNLTTGDSIFHCHFYPHFAAGMWALYRVHDVFEGGTALDDSGRPRSDARALPDGEIARGTPIPAVVPLPQYAMAVMPGKVHIVDGQAKVDGEGHPGYPFFVPGVAGHRPPHPPLDFATDPKSGEKLDGGLPRHLITGATIANEQHTALDWSKDLFTIKAYELPEDGTATEKRAMAFFGQPQHASYTPEAQPAPFKVNGLPRGPQPGAPFSDPAVVDGKAVGNEVRRYKGANLQLDAVFNKAGWHYPQQRILSLWGDVKDYVQGRRPPEPLFFRAHNNDVIEYWHTNLVPAYFELDDFEVRTPTDILGQHIHLVKFDVMASDGAANGFNYEDGTFSPEEVRDRIEGINRTGGLWDPAQRKQRKLHPKSIAELGDGPSQHSKAWVGAQATVQRWWLDPLMQQPAKVDEKDRTYMTVFTHDHFGPSTHQMIGLYGGLLIEPAGSTWTSLDGKTEFGKRDDGGPTSYAANILFKSAENQADNYREFALEWGDTQHAYTQISRHKPDCYRYTRPDGVVVEQDPRDFNCVPLTASQQYYGWSDPAHVLNCLNCPPQPLAQNPQSLVPNLPGAAPWPPQPLLVTDFGAGMISMNYRGEPIPPRVFKPLVTNPDAAPDAADLSSAFRSIPRLDPAYSRQPTPGAQINPQCRGAGCFTFPLDPIAQGMGPNDPYTPLLHAYEGDKVQIRLLAGAHTSMHDFTMHGVRWLAEPFEPDSGYRSTQFIILSEHYELLFDMPRLNAKAPVDYLYNPDASYEGLTNGAWGLLRSWNPLQRQSFLKPLYADKPAAAPDAHAPPPGMSTDCSQGRPCIREYEVHAMTVQQALGRPDAALVYNSRGANLGGGTSDSANPLQDPLGLVYVAVPKGGTYQPRDTVEPLVLRANAGDWIHVTLVNTFRGDEPVFSAYEAASRFGLTYAAPYNYVQIAPSSTVGLHAQLVSYDMRASDGASVGGNAVQTAPPQGRTEYWWYAGRIEGGKQTPVEFGAINLLPSDPLMHVYHGLFGALVIEPAGSRWQADPDSAAQATVWSGDRVFREFVLLYQNDANMRTNGHSWWETGNPLAGFNYRSEPAWLRFGTQLNTALGSDAPADWRNLTQTDLQNISVLPMSLVDETATTANLLVGAEPQTPILRAPAGMPARFRLLMPGGDGDNQIAWELTGHLWQEEPYTENSTRIGYNPKSASASTLTGYGAASAYDVVLDATPGSTPSGGRFGVPGDYLYRGWTANMFQAGAWGLFRVAPWTPRAGGAALPDTVGISAVEHGKDGVIVRGFVTPCPYAVSDSEGRRVCAAGGHVREVAIEGVGKATVNNGRWILQTRRDLPAEFAVRSPAGGYARWGDTVAAQKAFAKSLKAPAATAAATPAQPPPQRQAPQRTKRLPRQ</sequence>
<feature type="signal peptide" evidence="3">
    <location>
        <begin position="1"/>
        <end position="24"/>
    </location>
</feature>
<evidence type="ECO:0000313" key="5">
    <source>
        <dbReference type="Proteomes" id="UP001165498"/>
    </source>
</evidence>
<dbReference type="EMBL" id="JANFQO010000001">
    <property type="protein sequence ID" value="MCQ4163253.1"/>
    <property type="molecule type" value="Genomic_DNA"/>
</dbReference>
<keyword evidence="5" id="KW-1185">Reference proteome</keyword>
<accession>A0ABT1QL47</accession>
<dbReference type="RefSeq" id="WP_255910286.1">
    <property type="nucleotide sequence ID" value="NZ_JANFQO010000001.1"/>
</dbReference>
<proteinExistence type="predicted"/>
<evidence type="ECO:0000256" key="2">
    <source>
        <dbReference type="SAM" id="MobiDB-lite"/>
    </source>
</evidence>
<dbReference type="PROSITE" id="PS00080">
    <property type="entry name" value="MULTICOPPER_OXIDASE2"/>
    <property type="match status" value="1"/>
</dbReference>
<gene>
    <name evidence="4" type="ORF">NM961_00890</name>
</gene>